<dbReference type="PROSITE" id="PS00041">
    <property type="entry name" value="HTH_ARAC_FAMILY_1"/>
    <property type="match status" value="1"/>
</dbReference>
<dbReference type="EMBL" id="JAUSVL010000001">
    <property type="protein sequence ID" value="MDQ0291872.1"/>
    <property type="molecule type" value="Genomic_DNA"/>
</dbReference>
<evidence type="ECO:0000256" key="1">
    <source>
        <dbReference type="ARBA" id="ARBA00023015"/>
    </source>
</evidence>
<dbReference type="Gene3D" id="2.60.120.10">
    <property type="entry name" value="Jelly Rolls"/>
    <property type="match status" value="1"/>
</dbReference>
<dbReference type="SMART" id="SM00342">
    <property type="entry name" value="HTH_ARAC"/>
    <property type="match status" value="1"/>
</dbReference>
<evidence type="ECO:0000256" key="2">
    <source>
        <dbReference type="ARBA" id="ARBA00023125"/>
    </source>
</evidence>
<feature type="domain" description="HTH araC/xylS-type" evidence="4">
    <location>
        <begin position="197"/>
        <end position="295"/>
    </location>
</feature>
<dbReference type="InterPro" id="IPR011051">
    <property type="entry name" value="RmlC_Cupin_sf"/>
</dbReference>
<organism evidence="5 6">
    <name type="scientific">Oligosphaera ethanolica</name>
    <dbReference type="NCBI Taxonomy" id="760260"/>
    <lineage>
        <taxon>Bacteria</taxon>
        <taxon>Pseudomonadati</taxon>
        <taxon>Lentisphaerota</taxon>
        <taxon>Oligosphaeria</taxon>
        <taxon>Oligosphaerales</taxon>
        <taxon>Oligosphaeraceae</taxon>
        <taxon>Oligosphaera</taxon>
    </lineage>
</organism>
<accession>A0AAE3VJR5</accession>
<dbReference type="PANTHER" id="PTHR46796">
    <property type="entry name" value="HTH-TYPE TRANSCRIPTIONAL ACTIVATOR RHAS-RELATED"/>
    <property type="match status" value="1"/>
</dbReference>
<dbReference type="GO" id="GO:0016853">
    <property type="term" value="F:isomerase activity"/>
    <property type="evidence" value="ECO:0007669"/>
    <property type="project" value="UniProtKB-KW"/>
</dbReference>
<name>A0AAE3VJR5_9BACT</name>
<dbReference type="Gene3D" id="1.10.10.60">
    <property type="entry name" value="Homeodomain-like"/>
    <property type="match status" value="1"/>
</dbReference>
<dbReference type="InterPro" id="IPR009057">
    <property type="entry name" value="Homeodomain-like_sf"/>
</dbReference>
<evidence type="ECO:0000313" key="6">
    <source>
        <dbReference type="Proteomes" id="UP001238163"/>
    </source>
</evidence>
<sequence>MAKAIVGGGWLNTGGVGSGLVMIVEEHSYILPSYMGRAVICRYSGFSTSHSVHQHATFQFVYVLEGEFVFEIGEERERLQAGELCVLSPELSHQWYHPSGMHSRLYIFFCGVADHEQLGGLADFLAPWVRGQFRRVTLPLGEIEPLVSQLTASAARPETVRQAVQLALNLLIITAFCERIEATVPFQPRSDVPEGVMKAVAFIEKNYADALHLEQLAGLAALSPGRFSVLFNQIMGLPPMQYVNFYRLSKAQDLLLYSSLTLEAIAEKTGFRSLHYFCRAFRQALGEPPGIFRKKYWEKYREDKESRVTGDESMLHSGCGNTLYDQQQKQWKRQDDHADFL</sequence>
<dbReference type="InterPro" id="IPR018062">
    <property type="entry name" value="HTH_AraC-typ_CS"/>
</dbReference>
<keyword evidence="3" id="KW-0804">Transcription</keyword>
<dbReference type="PANTHER" id="PTHR46796:SF6">
    <property type="entry name" value="ARAC SUBFAMILY"/>
    <property type="match status" value="1"/>
</dbReference>
<evidence type="ECO:0000259" key="4">
    <source>
        <dbReference type="PROSITE" id="PS01124"/>
    </source>
</evidence>
<dbReference type="Proteomes" id="UP001238163">
    <property type="component" value="Unassembled WGS sequence"/>
</dbReference>
<proteinExistence type="predicted"/>
<dbReference type="InterPro" id="IPR014710">
    <property type="entry name" value="RmlC-like_jellyroll"/>
</dbReference>
<protein>
    <submittedName>
        <fullName evidence="5">AraC-like DNA-binding protein/mannose-6-phosphate isomerase-like protein (Cupin superfamily)</fullName>
    </submittedName>
</protein>
<reference evidence="5" key="1">
    <citation type="submission" date="2023-07" db="EMBL/GenBank/DDBJ databases">
        <title>Genomic Encyclopedia of Type Strains, Phase IV (KMG-IV): sequencing the most valuable type-strain genomes for metagenomic binning, comparative biology and taxonomic classification.</title>
        <authorList>
            <person name="Goeker M."/>
        </authorList>
    </citation>
    <scope>NUCLEOTIDE SEQUENCE</scope>
    <source>
        <strain evidence="5">DSM 24202</strain>
    </source>
</reference>
<dbReference type="AlphaFoldDB" id="A0AAE3VJR5"/>
<dbReference type="PROSITE" id="PS01124">
    <property type="entry name" value="HTH_ARAC_FAMILY_2"/>
    <property type="match status" value="1"/>
</dbReference>
<comment type="caution">
    <text evidence="5">The sequence shown here is derived from an EMBL/GenBank/DDBJ whole genome shotgun (WGS) entry which is preliminary data.</text>
</comment>
<keyword evidence="1" id="KW-0805">Transcription regulation</keyword>
<evidence type="ECO:0000256" key="3">
    <source>
        <dbReference type="ARBA" id="ARBA00023163"/>
    </source>
</evidence>
<dbReference type="SUPFAM" id="SSF46689">
    <property type="entry name" value="Homeodomain-like"/>
    <property type="match status" value="1"/>
</dbReference>
<dbReference type="RefSeq" id="WP_307265267.1">
    <property type="nucleotide sequence ID" value="NZ_JAUSVL010000001.1"/>
</dbReference>
<dbReference type="GO" id="GO:0043565">
    <property type="term" value="F:sequence-specific DNA binding"/>
    <property type="evidence" value="ECO:0007669"/>
    <property type="project" value="InterPro"/>
</dbReference>
<dbReference type="Pfam" id="PF12833">
    <property type="entry name" value="HTH_18"/>
    <property type="match status" value="1"/>
</dbReference>
<keyword evidence="2 5" id="KW-0238">DNA-binding</keyword>
<dbReference type="InterPro" id="IPR050204">
    <property type="entry name" value="AraC_XylS_family_regulators"/>
</dbReference>
<evidence type="ECO:0000313" key="5">
    <source>
        <dbReference type="EMBL" id="MDQ0291872.1"/>
    </source>
</evidence>
<keyword evidence="6" id="KW-1185">Reference proteome</keyword>
<dbReference type="SUPFAM" id="SSF51182">
    <property type="entry name" value="RmlC-like cupins"/>
    <property type="match status" value="1"/>
</dbReference>
<dbReference type="InterPro" id="IPR013096">
    <property type="entry name" value="Cupin_2"/>
</dbReference>
<gene>
    <name evidence="5" type="ORF">J3R75_003979</name>
</gene>
<keyword evidence="5" id="KW-0413">Isomerase</keyword>
<dbReference type="InterPro" id="IPR018060">
    <property type="entry name" value="HTH_AraC"/>
</dbReference>
<dbReference type="Pfam" id="PF07883">
    <property type="entry name" value="Cupin_2"/>
    <property type="match status" value="1"/>
</dbReference>
<dbReference type="GO" id="GO:0003700">
    <property type="term" value="F:DNA-binding transcription factor activity"/>
    <property type="evidence" value="ECO:0007669"/>
    <property type="project" value="InterPro"/>
</dbReference>